<evidence type="ECO:0000256" key="2">
    <source>
        <dbReference type="SAM" id="Phobius"/>
    </source>
</evidence>
<dbReference type="OrthoDB" id="5400539at2759"/>
<dbReference type="EMBL" id="MZNU01000435">
    <property type="protein sequence ID" value="OWO97510.1"/>
    <property type="molecule type" value="Genomic_DNA"/>
</dbReference>
<reference evidence="3 4" key="1">
    <citation type="submission" date="2017-04" db="EMBL/GenBank/DDBJ databases">
        <title>Draft genome sequence of Marssonina coronaria NL1: causal agent of apple blotch.</title>
        <authorList>
            <person name="Cheng Q."/>
        </authorList>
    </citation>
    <scope>NUCLEOTIDE SEQUENCE [LARGE SCALE GENOMIC DNA]</scope>
    <source>
        <strain evidence="3 4">NL1</strain>
    </source>
</reference>
<comment type="caution">
    <text evidence="3">The sequence shown here is derived from an EMBL/GenBank/DDBJ whole genome shotgun (WGS) entry which is preliminary data.</text>
</comment>
<keyword evidence="2" id="KW-0812">Transmembrane</keyword>
<proteinExistence type="predicted"/>
<name>A0A218YTI2_9HELO</name>
<evidence type="ECO:0000313" key="3">
    <source>
        <dbReference type="EMBL" id="OWO97510.1"/>
    </source>
</evidence>
<dbReference type="InterPro" id="IPR020999">
    <property type="entry name" value="Chitin_synth_reg_RCR"/>
</dbReference>
<gene>
    <name evidence="3" type="ORF">B2J93_9131</name>
</gene>
<feature type="transmembrane region" description="Helical" evidence="2">
    <location>
        <begin position="35"/>
        <end position="57"/>
    </location>
</feature>
<keyword evidence="2" id="KW-1133">Transmembrane helix</keyword>
<dbReference type="InParanoid" id="A0A218YTI2"/>
<feature type="region of interest" description="Disordered" evidence="1">
    <location>
        <begin position="121"/>
        <end position="187"/>
    </location>
</feature>
<dbReference type="Proteomes" id="UP000242519">
    <property type="component" value="Unassembled WGS sequence"/>
</dbReference>
<evidence type="ECO:0000313" key="4">
    <source>
        <dbReference type="Proteomes" id="UP000242519"/>
    </source>
</evidence>
<keyword evidence="4" id="KW-1185">Reference proteome</keyword>
<feature type="compositionally biased region" description="Polar residues" evidence="1">
    <location>
        <begin position="174"/>
        <end position="187"/>
    </location>
</feature>
<evidence type="ECO:0008006" key="5">
    <source>
        <dbReference type="Google" id="ProtNLM"/>
    </source>
</evidence>
<dbReference type="AlphaFoldDB" id="A0A218YTI2"/>
<sequence length="187" mass="21573">MVAIMERRDIGDDDGLVFFEDDERRSFWWTREGQIIRWLLFFGMLFLFLAYMIGGYMHAKKRISKGLAPLAYHRWLLSRRDRERYDPMYQSPAVYYNTYPQQNNPQYGMYPMPPPVYNHADLPPTYQPPAGATKIDPSQWRAEPTRRPADTATEPSPAYEAPPGTPPAALHASHTGTSTVSNNPYRA</sequence>
<evidence type="ECO:0000256" key="1">
    <source>
        <dbReference type="SAM" id="MobiDB-lite"/>
    </source>
</evidence>
<protein>
    <recommendedName>
        <fullName evidence="5">Ubiquitin-protein ligase sel1</fullName>
    </recommendedName>
</protein>
<accession>A0A218YTI2</accession>
<organism evidence="3 4">
    <name type="scientific">Diplocarpon coronariae</name>
    <dbReference type="NCBI Taxonomy" id="2795749"/>
    <lineage>
        <taxon>Eukaryota</taxon>
        <taxon>Fungi</taxon>
        <taxon>Dikarya</taxon>
        <taxon>Ascomycota</taxon>
        <taxon>Pezizomycotina</taxon>
        <taxon>Leotiomycetes</taxon>
        <taxon>Helotiales</taxon>
        <taxon>Drepanopezizaceae</taxon>
        <taxon>Diplocarpon</taxon>
    </lineage>
</organism>
<keyword evidence="2" id="KW-0472">Membrane</keyword>
<dbReference type="Pfam" id="PF12273">
    <property type="entry name" value="RCR"/>
    <property type="match status" value="1"/>
</dbReference>